<keyword evidence="5 10" id="KW-0472">Membrane</keyword>
<keyword evidence="6 10" id="KW-0407">Ion channel</keyword>
<keyword evidence="10" id="KW-0479">Metal-binding</keyword>
<feature type="binding site" evidence="10">
    <location>
        <position position="98"/>
    </location>
    <ligand>
        <name>Na(+)</name>
        <dbReference type="ChEBI" id="CHEBI:29101"/>
        <note>structural</note>
    </ligand>
</feature>
<dbReference type="PANTHER" id="PTHR28259:SF1">
    <property type="entry name" value="FLUORIDE EXPORT PROTEIN 1-RELATED"/>
    <property type="match status" value="1"/>
</dbReference>
<feature type="region of interest" description="Disordered" evidence="11">
    <location>
        <begin position="1"/>
        <end position="22"/>
    </location>
</feature>
<feature type="transmembrane region" description="Helical" evidence="10">
    <location>
        <begin position="90"/>
        <end position="108"/>
    </location>
</feature>
<evidence type="ECO:0000256" key="8">
    <source>
        <dbReference type="ARBA" id="ARBA00035585"/>
    </source>
</evidence>
<keyword evidence="13" id="KW-1185">Reference proteome</keyword>
<name>A0ABP7YFV0_9ACTN</name>
<evidence type="ECO:0000256" key="11">
    <source>
        <dbReference type="SAM" id="MobiDB-lite"/>
    </source>
</evidence>
<evidence type="ECO:0000256" key="2">
    <source>
        <dbReference type="ARBA" id="ARBA00022475"/>
    </source>
</evidence>
<protein>
    <recommendedName>
        <fullName evidence="10">Fluoride-specific ion channel FluC</fullName>
    </recommendedName>
</protein>
<reference evidence="13" key="1">
    <citation type="journal article" date="2019" name="Int. J. Syst. Evol. Microbiol.">
        <title>The Global Catalogue of Microorganisms (GCM) 10K type strain sequencing project: providing services to taxonomists for standard genome sequencing and annotation.</title>
        <authorList>
            <consortium name="The Broad Institute Genomics Platform"/>
            <consortium name="The Broad Institute Genome Sequencing Center for Infectious Disease"/>
            <person name="Wu L."/>
            <person name="Ma J."/>
        </authorList>
    </citation>
    <scope>NUCLEOTIDE SEQUENCE [LARGE SCALE GENOMIC DNA]</scope>
    <source>
        <strain evidence="13">JCM 17316</strain>
    </source>
</reference>
<keyword evidence="10" id="KW-0406">Ion transport</keyword>
<dbReference type="EMBL" id="BAABDO010000018">
    <property type="protein sequence ID" value="GAA4135647.1"/>
    <property type="molecule type" value="Genomic_DNA"/>
</dbReference>
<dbReference type="RefSeq" id="WP_345019425.1">
    <property type="nucleotide sequence ID" value="NZ_BAABDO010000018.1"/>
</dbReference>
<comment type="activity regulation">
    <text evidence="10">Na(+) is not transported, but it plays an essential structural role and its presence is essential for fluoride channel function.</text>
</comment>
<comment type="function">
    <text evidence="9 10">Fluoride-specific ion channel. Important for reducing fluoride concentration in the cell, thus reducing its toxicity.</text>
</comment>
<evidence type="ECO:0000256" key="10">
    <source>
        <dbReference type="HAMAP-Rule" id="MF_00454"/>
    </source>
</evidence>
<keyword evidence="2 10" id="KW-1003">Cell membrane</keyword>
<gene>
    <name evidence="10" type="primary">fluC</name>
    <name evidence="10" type="synonym">crcB</name>
    <name evidence="12" type="ORF">GCM10022416_18540</name>
</gene>
<comment type="caution">
    <text evidence="12">The sequence shown here is derived from an EMBL/GenBank/DDBJ whole genome shotgun (WGS) entry which is preliminary data.</text>
</comment>
<organism evidence="12 13">
    <name type="scientific">Actinomadura keratinilytica</name>
    <dbReference type="NCBI Taxonomy" id="547461"/>
    <lineage>
        <taxon>Bacteria</taxon>
        <taxon>Bacillati</taxon>
        <taxon>Actinomycetota</taxon>
        <taxon>Actinomycetes</taxon>
        <taxon>Streptosporangiales</taxon>
        <taxon>Thermomonosporaceae</taxon>
        <taxon>Actinomadura</taxon>
    </lineage>
</organism>
<feature type="binding site" evidence="10">
    <location>
        <position position="101"/>
    </location>
    <ligand>
        <name>Na(+)</name>
        <dbReference type="ChEBI" id="CHEBI:29101"/>
        <note>structural</note>
    </ligand>
</feature>
<keyword evidence="4 10" id="KW-1133">Transmembrane helix</keyword>
<accession>A0ABP7YFV0</accession>
<sequence length="159" mass="16397">MPDTRTATRPGPHTDRPPARRPVPWATLAAVSAGGAAGAVARHGLTAAFPHAPGGFAWATFGVNTAGCLLIGVLMVAITEIRQAHPLVRPFLGVGVLGGFTTFSAYAVDVQQALQTGAPRTALLYLAATPAAALAAVFTGVRLTRTLARALPRRRGEAR</sequence>
<keyword evidence="10" id="KW-0813">Transport</keyword>
<evidence type="ECO:0000313" key="12">
    <source>
        <dbReference type="EMBL" id="GAA4135647.1"/>
    </source>
</evidence>
<comment type="catalytic activity">
    <reaction evidence="8">
        <text>fluoride(in) = fluoride(out)</text>
        <dbReference type="Rhea" id="RHEA:76159"/>
        <dbReference type="ChEBI" id="CHEBI:17051"/>
    </reaction>
    <physiologicalReaction direction="left-to-right" evidence="8">
        <dbReference type="Rhea" id="RHEA:76160"/>
    </physiologicalReaction>
</comment>
<comment type="similarity">
    <text evidence="7 10">Belongs to the fluoride channel Fluc/FEX (TC 1.A.43) family.</text>
</comment>
<evidence type="ECO:0000256" key="1">
    <source>
        <dbReference type="ARBA" id="ARBA00004651"/>
    </source>
</evidence>
<evidence type="ECO:0000256" key="3">
    <source>
        <dbReference type="ARBA" id="ARBA00022692"/>
    </source>
</evidence>
<dbReference type="InterPro" id="IPR003691">
    <property type="entry name" value="FluC"/>
</dbReference>
<feature type="transmembrane region" description="Helical" evidence="10">
    <location>
        <begin position="123"/>
        <end position="144"/>
    </location>
</feature>
<evidence type="ECO:0000256" key="6">
    <source>
        <dbReference type="ARBA" id="ARBA00023303"/>
    </source>
</evidence>
<feature type="transmembrane region" description="Helical" evidence="10">
    <location>
        <begin position="23"/>
        <end position="44"/>
    </location>
</feature>
<dbReference type="PANTHER" id="PTHR28259">
    <property type="entry name" value="FLUORIDE EXPORT PROTEIN 1-RELATED"/>
    <property type="match status" value="1"/>
</dbReference>
<comment type="subcellular location">
    <subcellularLocation>
        <location evidence="1 10">Cell membrane</location>
        <topology evidence="1 10">Multi-pass membrane protein</topology>
    </subcellularLocation>
</comment>
<dbReference type="Pfam" id="PF02537">
    <property type="entry name" value="CRCB"/>
    <property type="match status" value="1"/>
</dbReference>
<feature type="transmembrane region" description="Helical" evidence="10">
    <location>
        <begin position="56"/>
        <end position="78"/>
    </location>
</feature>
<dbReference type="Proteomes" id="UP001500266">
    <property type="component" value="Unassembled WGS sequence"/>
</dbReference>
<dbReference type="HAMAP" id="MF_00454">
    <property type="entry name" value="FluC"/>
    <property type="match status" value="1"/>
</dbReference>
<keyword evidence="3 10" id="KW-0812">Transmembrane</keyword>
<evidence type="ECO:0000313" key="13">
    <source>
        <dbReference type="Proteomes" id="UP001500266"/>
    </source>
</evidence>
<evidence type="ECO:0000256" key="4">
    <source>
        <dbReference type="ARBA" id="ARBA00022989"/>
    </source>
</evidence>
<keyword evidence="10" id="KW-0915">Sodium</keyword>
<proteinExistence type="inferred from homology"/>
<evidence type="ECO:0000256" key="5">
    <source>
        <dbReference type="ARBA" id="ARBA00023136"/>
    </source>
</evidence>
<evidence type="ECO:0000256" key="9">
    <source>
        <dbReference type="ARBA" id="ARBA00049940"/>
    </source>
</evidence>
<evidence type="ECO:0000256" key="7">
    <source>
        <dbReference type="ARBA" id="ARBA00035120"/>
    </source>
</evidence>